<protein>
    <submittedName>
        <fullName evidence="2">Uncharacterized protein</fullName>
    </submittedName>
</protein>
<reference evidence="2" key="1">
    <citation type="submission" date="2020-10" db="EMBL/GenBank/DDBJ databases">
        <authorList>
            <person name="Gilroy R."/>
        </authorList>
    </citation>
    <scope>NUCLEOTIDE SEQUENCE</scope>
    <source>
        <strain evidence="2">ChiGjej1B1-19959</strain>
    </source>
</reference>
<sequence length="192" mass="21572">MKIIYLIVKYLTLPGTFLQAFFEHLTCRAYEVLVEDGRYLRANEMCGHIQHELVRKRAVSFGLCFFPFLFNLLVGLVLTAAGAVPVLYLGEWFTAGGSVHLLNFLFLWVGVSALTNLFPQTEDALTLKALLYGKGTRPNLFLRILASPLFAVLYAGSYLQKWGVTLLTSAAFACLYPYLLSTFLPQLYNAVR</sequence>
<dbReference type="AlphaFoldDB" id="A0A9D1LF13"/>
<organism evidence="2 3">
    <name type="scientific">Candidatus Fimenecus excrementigallinarum</name>
    <dbReference type="NCBI Taxonomy" id="2840816"/>
    <lineage>
        <taxon>Bacteria</taxon>
        <taxon>Bacillati</taxon>
        <taxon>Bacillota</taxon>
        <taxon>Clostridia</taxon>
        <taxon>Candidatus Fimenecus</taxon>
    </lineage>
</organism>
<dbReference type="EMBL" id="DVMW01000041">
    <property type="protein sequence ID" value="HIU36416.1"/>
    <property type="molecule type" value="Genomic_DNA"/>
</dbReference>
<name>A0A9D1LF13_9FIRM</name>
<keyword evidence="1" id="KW-1133">Transmembrane helix</keyword>
<evidence type="ECO:0000256" key="1">
    <source>
        <dbReference type="SAM" id="Phobius"/>
    </source>
</evidence>
<feature type="transmembrane region" description="Helical" evidence="1">
    <location>
        <begin position="165"/>
        <end position="184"/>
    </location>
</feature>
<feature type="transmembrane region" description="Helical" evidence="1">
    <location>
        <begin position="63"/>
        <end position="89"/>
    </location>
</feature>
<keyword evidence="1" id="KW-0812">Transmembrane</keyword>
<gene>
    <name evidence="2" type="ORF">IAC53_07430</name>
</gene>
<dbReference type="Proteomes" id="UP000824071">
    <property type="component" value="Unassembled WGS sequence"/>
</dbReference>
<feature type="transmembrane region" description="Helical" evidence="1">
    <location>
        <begin position="101"/>
        <end position="119"/>
    </location>
</feature>
<comment type="caution">
    <text evidence="2">The sequence shown here is derived from an EMBL/GenBank/DDBJ whole genome shotgun (WGS) entry which is preliminary data.</text>
</comment>
<proteinExistence type="predicted"/>
<evidence type="ECO:0000313" key="2">
    <source>
        <dbReference type="EMBL" id="HIU36416.1"/>
    </source>
</evidence>
<accession>A0A9D1LF13</accession>
<reference evidence="2" key="2">
    <citation type="journal article" date="2021" name="PeerJ">
        <title>Extensive microbial diversity within the chicken gut microbiome revealed by metagenomics and culture.</title>
        <authorList>
            <person name="Gilroy R."/>
            <person name="Ravi A."/>
            <person name="Getino M."/>
            <person name="Pursley I."/>
            <person name="Horton D.L."/>
            <person name="Alikhan N.F."/>
            <person name="Baker D."/>
            <person name="Gharbi K."/>
            <person name="Hall N."/>
            <person name="Watson M."/>
            <person name="Adriaenssens E.M."/>
            <person name="Foster-Nyarko E."/>
            <person name="Jarju S."/>
            <person name="Secka A."/>
            <person name="Antonio M."/>
            <person name="Oren A."/>
            <person name="Chaudhuri R.R."/>
            <person name="La Ragione R."/>
            <person name="Hildebrand F."/>
            <person name="Pallen M.J."/>
        </authorList>
    </citation>
    <scope>NUCLEOTIDE SEQUENCE</scope>
    <source>
        <strain evidence="2">ChiGjej1B1-19959</strain>
    </source>
</reference>
<feature type="transmembrane region" description="Helical" evidence="1">
    <location>
        <begin position="140"/>
        <end position="159"/>
    </location>
</feature>
<keyword evidence="1" id="KW-0472">Membrane</keyword>
<evidence type="ECO:0000313" key="3">
    <source>
        <dbReference type="Proteomes" id="UP000824071"/>
    </source>
</evidence>